<dbReference type="EC" id="2.7.1.121" evidence="2"/>
<dbReference type="Proteomes" id="UP001595796">
    <property type="component" value="Unassembled WGS sequence"/>
</dbReference>
<dbReference type="Gene3D" id="3.30.1180.20">
    <property type="entry name" value="Dihydroxyacetone kinase, domain 2"/>
    <property type="match status" value="1"/>
</dbReference>
<keyword evidence="2" id="KW-0808">Transferase</keyword>
<gene>
    <name evidence="2" type="ORF">ACFPFW_03685</name>
</gene>
<dbReference type="PANTHER" id="PTHR28629">
    <property type="entry name" value="TRIOKINASE/FMN CYCLASE"/>
    <property type="match status" value="1"/>
</dbReference>
<dbReference type="PROSITE" id="PS51481">
    <property type="entry name" value="DHAK"/>
    <property type="match status" value="1"/>
</dbReference>
<dbReference type="RefSeq" id="WP_114957507.1">
    <property type="nucleotide sequence ID" value="NZ_JBHSJF010000003.1"/>
</dbReference>
<dbReference type="InterPro" id="IPR050861">
    <property type="entry name" value="Dihydroxyacetone_Kinase"/>
</dbReference>
<evidence type="ECO:0000313" key="2">
    <source>
        <dbReference type="EMBL" id="MFC5067114.1"/>
    </source>
</evidence>
<dbReference type="EMBL" id="JBHSJF010000003">
    <property type="protein sequence ID" value="MFC5067114.1"/>
    <property type="molecule type" value="Genomic_DNA"/>
</dbReference>
<dbReference type="Pfam" id="PF02733">
    <property type="entry name" value="Dak1"/>
    <property type="match status" value="1"/>
</dbReference>
<feature type="domain" description="DhaK" evidence="1">
    <location>
        <begin position="7"/>
        <end position="326"/>
    </location>
</feature>
<dbReference type="PANTHER" id="PTHR28629:SF4">
    <property type="entry name" value="TRIOKINASE_FMN CYCLASE"/>
    <property type="match status" value="1"/>
</dbReference>
<keyword evidence="2" id="KW-0418">Kinase</keyword>
<dbReference type="Gene3D" id="3.40.50.10440">
    <property type="entry name" value="Dihydroxyacetone kinase, domain 1"/>
    <property type="match status" value="1"/>
</dbReference>
<comment type="caution">
    <text evidence="2">The sequence shown here is derived from an EMBL/GenBank/DDBJ whole genome shotgun (WGS) entry which is preliminary data.</text>
</comment>
<dbReference type="InterPro" id="IPR004006">
    <property type="entry name" value="DhaK_dom"/>
</dbReference>
<sequence length="328" mass="34245">MKKFVNRIDDAAAEGLAGFAAAYPDHVVLGENARFVRRRHTVPGKVALISGGGSGHEPLHAGFVGTGMLDAACPGHIFTSPTPGQVEAAMGAVEVGAGCLLIVKNYAGDRLNFAMAAEAADRAVQTVVVGDEVLVGSSADGERRGLAGTLVVEKILGASAERGLDLKMLRELGERVVERTRTIGVTLSSCSPHFVRGPTVELGPEEIEFGVGIHGELGRRRASLRPARALVDDMVAAIIADTGSLAGEEILLFVNGLGATPLMELHLMFGLAEEALSAAGARIVRRLVGTYVTSLDTAGCSLTVTRLDAEMTAAWDEPVDTPALRWGC</sequence>
<evidence type="ECO:0000259" key="1">
    <source>
        <dbReference type="PROSITE" id="PS51481"/>
    </source>
</evidence>
<evidence type="ECO:0000313" key="3">
    <source>
        <dbReference type="Proteomes" id="UP001595796"/>
    </source>
</evidence>
<accession>A0ABV9YY67</accession>
<protein>
    <submittedName>
        <fullName evidence="2">Dihydroxyacetone kinase subunit DhaK</fullName>
        <ecNumber evidence="2">2.7.1.121</ecNumber>
    </submittedName>
</protein>
<organism evidence="2 3">
    <name type="scientific">Flaviflagellibacter deserti</name>
    <dbReference type="NCBI Taxonomy" id="2267266"/>
    <lineage>
        <taxon>Bacteria</taxon>
        <taxon>Pseudomonadati</taxon>
        <taxon>Pseudomonadota</taxon>
        <taxon>Alphaproteobacteria</taxon>
        <taxon>Hyphomicrobiales</taxon>
        <taxon>Flaviflagellibacter</taxon>
    </lineage>
</organism>
<reference evidence="3" key="1">
    <citation type="journal article" date="2019" name="Int. J. Syst. Evol. Microbiol.">
        <title>The Global Catalogue of Microorganisms (GCM) 10K type strain sequencing project: providing services to taxonomists for standard genome sequencing and annotation.</title>
        <authorList>
            <consortium name="The Broad Institute Genomics Platform"/>
            <consortium name="The Broad Institute Genome Sequencing Center for Infectious Disease"/>
            <person name="Wu L."/>
            <person name="Ma J."/>
        </authorList>
    </citation>
    <scope>NUCLEOTIDE SEQUENCE [LARGE SCALE GENOMIC DNA]</scope>
    <source>
        <strain evidence="3">CGMCC 1.16444</strain>
    </source>
</reference>
<keyword evidence="3" id="KW-1185">Reference proteome</keyword>
<proteinExistence type="predicted"/>
<dbReference type="SUPFAM" id="SSF82549">
    <property type="entry name" value="DAK1/DegV-like"/>
    <property type="match status" value="1"/>
</dbReference>
<name>A0ABV9YY67_9HYPH</name>
<dbReference type="GO" id="GO:0047324">
    <property type="term" value="F:phosphoenolpyruvate-glycerone phosphotransferase activity"/>
    <property type="evidence" value="ECO:0007669"/>
    <property type="project" value="UniProtKB-EC"/>
</dbReference>